<evidence type="ECO:0000313" key="2">
    <source>
        <dbReference type="EMBL" id="CAF1264783.1"/>
    </source>
</evidence>
<dbReference type="Proteomes" id="UP000682733">
    <property type="component" value="Unassembled WGS sequence"/>
</dbReference>
<dbReference type="AlphaFoldDB" id="A0A8S2EMQ4"/>
<feature type="region of interest" description="Disordered" evidence="1">
    <location>
        <begin position="70"/>
        <end position="102"/>
    </location>
</feature>
<dbReference type="EMBL" id="CAJOBA010039037">
    <property type="protein sequence ID" value="CAF4071029.1"/>
    <property type="molecule type" value="Genomic_DNA"/>
</dbReference>
<reference evidence="2" key="1">
    <citation type="submission" date="2021-02" db="EMBL/GenBank/DDBJ databases">
        <authorList>
            <person name="Nowell W R."/>
        </authorList>
    </citation>
    <scope>NUCLEOTIDE SEQUENCE</scope>
</reference>
<accession>A0A8S2EMQ4</accession>
<feature type="region of interest" description="Disordered" evidence="1">
    <location>
        <begin position="118"/>
        <end position="145"/>
    </location>
</feature>
<feature type="compositionally biased region" description="Basic and acidic residues" evidence="1">
    <location>
        <begin position="1"/>
        <end position="15"/>
    </location>
</feature>
<sequence length="200" mass="21638">MASSDVKKKAADLKRQANKIGGGPARSGPTPLEERASALLGEVSVTGISDGVDTDSQYNLQENDLFTTAQLTQSSSSSKLTQPSSSSSTTTRTPQPSFSSLTTTRTLLGLSRLSNELLSNNSGLRPKRPICEIDNDENTESSFEQGEVLEPYEDKGYIPSLMEGEKKKFQIEEQVLVCQYQQNEALGKIAKSLTDIATNL</sequence>
<proteinExistence type="predicted"/>
<protein>
    <submittedName>
        <fullName evidence="2">Uncharacterized protein</fullName>
    </submittedName>
</protein>
<gene>
    <name evidence="2" type="ORF">OVA965_LOCUS26898</name>
    <name evidence="3" type="ORF">TMI583_LOCUS27639</name>
</gene>
<dbReference type="Proteomes" id="UP000677228">
    <property type="component" value="Unassembled WGS sequence"/>
</dbReference>
<evidence type="ECO:0000313" key="3">
    <source>
        <dbReference type="EMBL" id="CAF4071029.1"/>
    </source>
</evidence>
<dbReference type="EMBL" id="CAJNOK010017482">
    <property type="protein sequence ID" value="CAF1264783.1"/>
    <property type="molecule type" value="Genomic_DNA"/>
</dbReference>
<organism evidence="2 4">
    <name type="scientific">Didymodactylos carnosus</name>
    <dbReference type="NCBI Taxonomy" id="1234261"/>
    <lineage>
        <taxon>Eukaryota</taxon>
        <taxon>Metazoa</taxon>
        <taxon>Spiralia</taxon>
        <taxon>Gnathifera</taxon>
        <taxon>Rotifera</taxon>
        <taxon>Eurotatoria</taxon>
        <taxon>Bdelloidea</taxon>
        <taxon>Philodinida</taxon>
        <taxon>Philodinidae</taxon>
        <taxon>Didymodactylos</taxon>
    </lineage>
</organism>
<feature type="region of interest" description="Disordered" evidence="1">
    <location>
        <begin position="1"/>
        <end position="38"/>
    </location>
</feature>
<name>A0A8S2EMQ4_9BILA</name>
<comment type="caution">
    <text evidence="2">The sequence shown here is derived from an EMBL/GenBank/DDBJ whole genome shotgun (WGS) entry which is preliminary data.</text>
</comment>
<evidence type="ECO:0000313" key="4">
    <source>
        <dbReference type="Proteomes" id="UP000677228"/>
    </source>
</evidence>
<evidence type="ECO:0000256" key="1">
    <source>
        <dbReference type="SAM" id="MobiDB-lite"/>
    </source>
</evidence>